<evidence type="ECO:0000313" key="2">
    <source>
        <dbReference type="EMBL" id="MES1922784.1"/>
    </source>
</evidence>
<protein>
    <submittedName>
        <fullName evidence="2">Uncharacterized protein</fullName>
    </submittedName>
</protein>
<evidence type="ECO:0000313" key="3">
    <source>
        <dbReference type="Proteomes" id="UP001439008"/>
    </source>
</evidence>
<dbReference type="Proteomes" id="UP001439008">
    <property type="component" value="Unassembled WGS sequence"/>
</dbReference>
<dbReference type="EMBL" id="JBDODL010003706">
    <property type="protein sequence ID" value="MES1922784.1"/>
    <property type="molecule type" value="Genomic_DNA"/>
</dbReference>
<dbReference type="Gene3D" id="1.10.10.60">
    <property type="entry name" value="Homeodomain-like"/>
    <property type="match status" value="1"/>
</dbReference>
<reference evidence="2 3" key="1">
    <citation type="journal article" date="2024" name="BMC Biol.">
        <title>Comparative genomics of Ascetosporea gives new insight into the evolutionary basis for animal parasitism in Rhizaria.</title>
        <authorList>
            <person name="Hiltunen Thoren M."/>
            <person name="Onut-Brannstrom I."/>
            <person name="Alfjorden A."/>
            <person name="Peckova H."/>
            <person name="Swords F."/>
            <person name="Hooper C."/>
            <person name="Holzer A.S."/>
            <person name="Bass D."/>
            <person name="Burki F."/>
        </authorList>
    </citation>
    <scope>NUCLEOTIDE SEQUENCE [LARGE SCALE GENOMIC DNA]</scope>
    <source>
        <strain evidence="2">20-A016</strain>
    </source>
</reference>
<proteinExistence type="predicted"/>
<comment type="caution">
    <text evidence="2">The sequence shown here is derived from an EMBL/GenBank/DDBJ whole genome shotgun (WGS) entry which is preliminary data.</text>
</comment>
<name>A0ABV2ATG9_9EUKA</name>
<keyword evidence="3" id="KW-1185">Reference proteome</keyword>
<organism evidence="2 3">
    <name type="scientific">Bonamia ostreae</name>
    <dbReference type="NCBI Taxonomy" id="126728"/>
    <lineage>
        <taxon>Eukaryota</taxon>
        <taxon>Sar</taxon>
        <taxon>Rhizaria</taxon>
        <taxon>Endomyxa</taxon>
        <taxon>Ascetosporea</taxon>
        <taxon>Haplosporida</taxon>
        <taxon>Bonamia</taxon>
    </lineage>
</organism>
<gene>
    <name evidence="2" type="ORF">MHBO_004308</name>
</gene>
<accession>A0ABV2ATG9</accession>
<evidence type="ECO:0000256" key="1">
    <source>
        <dbReference type="SAM" id="MobiDB-lite"/>
    </source>
</evidence>
<feature type="non-terminal residue" evidence="2">
    <location>
        <position position="195"/>
    </location>
</feature>
<sequence length="195" mass="22678">MLVKLYQQYSDRTAHHFMRSLRSDLVDLACKQLSQGTSDDGEANSSDDRKKEDEIDDLTGNKNSEEKSIDVESMVALVEKKRGLFLKDVFGLLEEIDVDPVLKSEKWLKRRFENRPDNIKNLEFCWILDKLMKCATENPKVLHPQNIPEVSKSTIPAQWWSKKHDILCLILAHEHGYNNWFNAFSNILKNDKNTN</sequence>
<feature type="region of interest" description="Disordered" evidence="1">
    <location>
        <begin position="36"/>
        <end position="63"/>
    </location>
</feature>